<evidence type="ECO:0000256" key="5">
    <source>
        <dbReference type="ARBA" id="ARBA00022605"/>
    </source>
</evidence>
<reference evidence="10" key="1">
    <citation type="submission" date="2019-03" db="EMBL/GenBank/DDBJ databases">
        <authorList>
            <person name="Hao L."/>
        </authorList>
    </citation>
    <scope>NUCLEOTIDE SEQUENCE</scope>
</reference>
<dbReference type="InterPro" id="IPR036052">
    <property type="entry name" value="TrpB-like_PALP_sf"/>
</dbReference>
<dbReference type="CDD" id="cd01563">
    <property type="entry name" value="Thr-synth_1"/>
    <property type="match status" value="1"/>
</dbReference>
<evidence type="ECO:0000259" key="9">
    <source>
        <dbReference type="Pfam" id="PF00291"/>
    </source>
</evidence>
<dbReference type="GO" id="GO:0006565">
    <property type="term" value="P:L-serine catabolic process"/>
    <property type="evidence" value="ECO:0007669"/>
    <property type="project" value="TreeGrafter"/>
</dbReference>
<keyword evidence="6" id="KW-0791">Threonine biosynthesis</keyword>
<dbReference type="GO" id="GO:0009088">
    <property type="term" value="P:threonine biosynthetic process"/>
    <property type="evidence" value="ECO:0007669"/>
    <property type="project" value="UniProtKB-UniPathway"/>
</dbReference>
<protein>
    <recommendedName>
        <fullName evidence="4">threonine synthase</fullName>
        <ecNumber evidence="4">4.2.3.1</ecNumber>
    </recommendedName>
</protein>
<sequence length="460" mass="50868">MNDPHMPEIQGSLVYTCIGCGRHYDIYEFVYTCPECRSLLKIENTEFDRLKRVPPQQWREIFDSRRNTNLPELSGVFRFHELILPILPSGDVIYLGEGQTPMVRANAEMSAWVGAPFLVKNDGLNPSASFKDRGMASAISFLNHVIRVRNLDSVLGICASTGDTSAAAALYLSYLPKDKVQAVVLLPQGKVTPQQLSQPLGSGAVVIEMPGVFDDCMRVVEELAQNYHVFLLNSKNPVRILGQKSYAYEIAQQLDWDTEDLTVVVPIGNAGNITAVMEGFIDLRELGIIPALPTILGVQSHHADPIARWRATGTYTPLKVSPSVAQAAMIGDPVSFPKVKKLVEEHYADRFYVVSVTETEIMEGMLRANRNGHVVCTQGGESVAGLKKALREGALSASGRFVLDSTSHQLKFSVFQQMYFEDSFAPEYGIRIDDSLKNRPVSLRADTLEIARHLGLKKKG</sequence>
<evidence type="ECO:0000256" key="7">
    <source>
        <dbReference type="ARBA" id="ARBA00022898"/>
    </source>
</evidence>
<dbReference type="PROSITE" id="PS00165">
    <property type="entry name" value="DEHYDRATASE_SER_THR"/>
    <property type="match status" value="1"/>
</dbReference>
<dbReference type="GO" id="GO:0004795">
    <property type="term" value="F:threonine synthase activity"/>
    <property type="evidence" value="ECO:0007669"/>
    <property type="project" value="UniProtKB-EC"/>
</dbReference>
<dbReference type="SUPFAM" id="SSF53686">
    <property type="entry name" value="Tryptophan synthase beta subunit-like PLP-dependent enzymes"/>
    <property type="match status" value="1"/>
</dbReference>
<comment type="cofactor">
    <cofactor evidence="1">
        <name>pyridoxal 5'-phosphate</name>
        <dbReference type="ChEBI" id="CHEBI:597326"/>
    </cofactor>
</comment>
<dbReference type="EMBL" id="CAADRM010000089">
    <property type="protein sequence ID" value="VFU14271.1"/>
    <property type="molecule type" value="Genomic_DNA"/>
</dbReference>
<dbReference type="GO" id="GO:0006567">
    <property type="term" value="P:L-threonine catabolic process"/>
    <property type="evidence" value="ECO:0007669"/>
    <property type="project" value="TreeGrafter"/>
</dbReference>
<evidence type="ECO:0000256" key="3">
    <source>
        <dbReference type="ARBA" id="ARBA00005517"/>
    </source>
</evidence>
<dbReference type="InterPro" id="IPR001926">
    <property type="entry name" value="TrpB-like_PALP"/>
</dbReference>
<keyword evidence="8 10" id="KW-0456">Lyase</keyword>
<organism evidence="10">
    <name type="scientific">anaerobic digester metagenome</name>
    <dbReference type="NCBI Taxonomy" id="1263854"/>
    <lineage>
        <taxon>unclassified sequences</taxon>
        <taxon>metagenomes</taxon>
        <taxon>ecological metagenomes</taxon>
    </lineage>
</organism>
<dbReference type="EC" id="4.2.3.1" evidence="4"/>
<comment type="similarity">
    <text evidence="3">Belongs to the threonine synthase family.</text>
</comment>
<dbReference type="GO" id="GO:0030170">
    <property type="term" value="F:pyridoxal phosphate binding"/>
    <property type="evidence" value="ECO:0007669"/>
    <property type="project" value="InterPro"/>
</dbReference>
<dbReference type="UniPathway" id="UPA00050">
    <property type="reaction ID" value="UER00065"/>
</dbReference>
<keyword evidence="7" id="KW-0663">Pyridoxal phosphate</keyword>
<dbReference type="InterPro" id="IPR004450">
    <property type="entry name" value="Thr_synthase-like"/>
</dbReference>
<evidence type="ECO:0000256" key="1">
    <source>
        <dbReference type="ARBA" id="ARBA00001933"/>
    </source>
</evidence>
<dbReference type="PANTHER" id="PTHR48078">
    <property type="entry name" value="THREONINE DEHYDRATASE, MITOCHONDRIAL-RELATED"/>
    <property type="match status" value="1"/>
</dbReference>
<dbReference type="Pfam" id="PF00291">
    <property type="entry name" value="PALP"/>
    <property type="match status" value="1"/>
</dbReference>
<dbReference type="InterPro" id="IPR050147">
    <property type="entry name" value="Ser/Thr_Dehydratase"/>
</dbReference>
<evidence type="ECO:0000313" key="10">
    <source>
        <dbReference type="EMBL" id="VFU14271.1"/>
    </source>
</evidence>
<proteinExistence type="inferred from homology"/>
<accession>A0A485M103</accession>
<comment type="pathway">
    <text evidence="2">Amino-acid biosynthesis; L-threonine biosynthesis; L-threonine from L-aspartate: step 5/5.</text>
</comment>
<dbReference type="PANTHER" id="PTHR48078:SF6">
    <property type="entry name" value="L-THREONINE DEHYDRATASE CATABOLIC TDCB"/>
    <property type="match status" value="1"/>
</dbReference>
<evidence type="ECO:0000256" key="2">
    <source>
        <dbReference type="ARBA" id="ARBA00004979"/>
    </source>
</evidence>
<evidence type="ECO:0000256" key="8">
    <source>
        <dbReference type="ARBA" id="ARBA00023239"/>
    </source>
</evidence>
<dbReference type="InterPro" id="IPR000634">
    <property type="entry name" value="Ser/Thr_deHydtase_PyrdxlP-BS"/>
</dbReference>
<feature type="domain" description="Tryptophan synthase beta chain-like PALP" evidence="9">
    <location>
        <begin position="94"/>
        <end position="402"/>
    </location>
</feature>
<dbReference type="NCBIfam" id="TIGR00260">
    <property type="entry name" value="thrC"/>
    <property type="match status" value="1"/>
</dbReference>
<name>A0A485M103_9ZZZZ</name>
<dbReference type="GO" id="GO:0004794">
    <property type="term" value="F:threonine deaminase activity"/>
    <property type="evidence" value="ECO:0007669"/>
    <property type="project" value="TreeGrafter"/>
</dbReference>
<keyword evidence="5" id="KW-0028">Amino-acid biosynthesis</keyword>
<dbReference type="Gene3D" id="3.40.50.1100">
    <property type="match status" value="2"/>
</dbReference>
<dbReference type="AlphaFoldDB" id="A0A485M103"/>
<gene>
    <name evidence="10" type="primary">thrC</name>
    <name evidence="10" type="ORF">SCFA_270048</name>
</gene>
<evidence type="ECO:0000256" key="4">
    <source>
        <dbReference type="ARBA" id="ARBA00013028"/>
    </source>
</evidence>
<evidence type="ECO:0000256" key="6">
    <source>
        <dbReference type="ARBA" id="ARBA00022697"/>
    </source>
</evidence>
<dbReference type="GO" id="GO:0003941">
    <property type="term" value="F:L-serine ammonia-lyase activity"/>
    <property type="evidence" value="ECO:0007669"/>
    <property type="project" value="TreeGrafter"/>
</dbReference>
<dbReference type="GO" id="GO:0009097">
    <property type="term" value="P:isoleucine biosynthetic process"/>
    <property type="evidence" value="ECO:0007669"/>
    <property type="project" value="TreeGrafter"/>
</dbReference>